<comment type="caution">
    <text evidence="2">The sequence shown here is derived from an EMBL/GenBank/DDBJ whole genome shotgun (WGS) entry which is preliminary data.</text>
</comment>
<feature type="transmembrane region" description="Helical" evidence="1">
    <location>
        <begin position="6"/>
        <end position="25"/>
    </location>
</feature>
<dbReference type="EMBL" id="QNVV01000001">
    <property type="protein sequence ID" value="REC50235.1"/>
    <property type="molecule type" value="Genomic_DNA"/>
</dbReference>
<feature type="transmembrane region" description="Helical" evidence="1">
    <location>
        <begin position="120"/>
        <end position="140"/>
    </location>
</feature>
<reference evidence="2 3" key="1">
    <citation type="submission" date="2018-06" db="EMBL/GenBank/DDBJ databases">
        <title>Novel Chryseobacterium species.</title>
        <authorList>
            <person name="Newman J."/>
            <person name="Hugo C."/>
            <person name="Oosthuizen L."/>
            <person name="Charimba G."/>
        </authorList>
    </citation>
    <scope>NUCLEOTIDE SEQUENCE [LARGE SCALE GENOMIC DNA]</scope>
    <source>
        <strain evidence="2 3">7_F195</strain>
    </source>
</reference>
<dbReference type="Proteomes" id="UP000256257">
    <property type="component" value="Unassembled WGS sequence"/>
</dbReference>
<organism evidence="2 3">
    <name type="scientific">Chryseobacterium pennipullorum</name>
    <dbReference type="NCBI Taxonomy" id="2258963"/>
    <lineage>
        <taxon>Bacteria</taxon>
        <taxon>Pseudomonadati</taxon>
        <taxon>Bacteroidota</taxon>
        <taxon>Flavobacteriia</taxon>
        <taxon>Flavobacteriales</taxon>
        <taxon>Weeksellaceae</taxon>
        <taxon>Chryseobacterium group</taxon>
        <taxon>Chryseobacterium</taxon>
    </lineage>
</organism>
<gene>
    <name evidence="2" type="ORF">DRF67_01515</name>
</gene>
<dbReference type="OrthoDB" id="1273062at2"/>
<evidence type="ECO:0000313" key="3">
    <source>
        <dbReference type="Proteomes" id="UP000256257"/>
    </source>
</evidence>
<dbReference type="AlphaFoldDB" id="A0A3D9B990"/>
<evidence type="ECO:0000256" key="1">
    <source>
        <dbReference type="SAM" id="Phobius"/>
    </source>
</evidence>
<keyword evidence="1" id="KW-0472">Membrane</keyword>
<name>A0A3D9B990_9FLAO</name>
<keyword evidence="1" id="KW-1133">Transmembrane helix</keyword>
<keyword evidence="3" id="KW-1185">Reference proteome</keyword>
<feature type="transmembrane region" description="Helical" evidence="1">
    <location>
        <begin position="95"/>
        <end position="114"/>
    </location>
</feature>
<feature type="transmembrane region" description="Helical" evidence="1">
    <location>
        <begin position="56"/>
        <end position="74"/>
    </location>
</feature>
<dbReference type="RefSeq" id="WP_115926061.1">
    <property type="nucleotide sequence ID" value="NZ_QNVV01000001.1"/>
</dbReference>
<feature type="transmembrane region" description="Helical" evidence="1">
    <location>
        <begin position="32"/>
        <end position="50"/>
    </location>
</feature>
<accession>A0A3D9B990</accession>
<proteinExistence type="predicted"/>
<sequence>MNYVSLTYLANLFLYSLYFLSRNGAETDASPLAYTISGVLSLFLIGAGYWNAKNKMTYRSVLWMFFVNILLFIMSGVFDRFGEDFNILSTAGDESFIFTLVLVAYNGYLYPMIIDLDGSGFPLVLPVILSGVLPSLGYLAGAGYFSKNRISGNNDQLLKK</sequence>
<evidence type="ECO:0000313" key="2">
    <source>
        <dbReference type="EMBL" id="REC50235.1"/>
    </source>
</evidence>
<keyword evidence="1" id="KW-0812">Transmembrane</keyword>
<protein>
    <submittedName>
        <fullName evidence="2">Uncharacterized protein</fullName>
    </submittedName>
</protein>